<protein>
    <submittedName>
        <fullName evidence="4">LPXTG cell wall anchor domain-containing protein</fullName>
    </submittedName>
</protein>
<keyword evidence="2" id="KW-0812">Transmembrane</keyword>
<comment type="caution">
    <text evidence="4">The sequence shown here is derived from an EMBL/GenBank/DDBJ whole genome shotgun (WGS) entry which is preliminary data.</text>
</comment>
<evidence type="ECO:0000313" key="4">
    <source>
        <dbReference type="EMBL" id="TBO58120.1"/>
    </source>
</evidence>
<reference evidence="4 5" key="1">
    <citation type="submission" date="2019-02" db="EMBL/GenBank/DDBJ databases">
        <title>Draft Genome Sequence of Streptomyces sp. AM-2504, identified by 16S rRNA comparative analysis as a Streptomyces Kasugaensis strain.</title>
        <authorList>
            <person name="Napolioni V."/>
            <person name="Giuliodori A.M."/>
            <person name="Spurio R."/>
            <person name="Fabbretti A."/>
        </authorList>
    </citation>
    <scope>NUCLEOTIDE SEQUENCE [LARGE SCALE GENOMIC DNA]</scope>
    <source>
        <strain evidence="4 5">AM-2504</strain>
    </source>
</reference>
<dbReference type="Proteomes" id="UP000292452">
    <property type="component" value="Unassembled WGS sequence"/>
</dbReference>
<evidence type="ECO:0000313" key="5">
    <source>
        <dbReference type="Proteomes" id="UP000292452"/>
    </source>
</evidence>
<keyword evidence="2" id="KW-1133">Transmembrane helix</keyword>
<accession>A0A4Q9HV74</accession>
<proteinExistence type="predicted"/>
<dbReference type="InterPro" id="IPR046542">
    <property type="entry name" value="DUF6801"/>
</dbReference>
<sequence length="284" mass="28480">MNGRRNAARSKTRVVLRVATAAGIIAGAVGVSGAGTAFAHPVSLTLNYTCSVPPLSKPVPMVIHSDIPDSVAAGKSIPKFPLDATTTVSKEDAHLIHIAIGDLKSIEGTVDANAELHSPDGDFNVPVHFAIQKVTIPDSDRAFAVKATGTTPSRTFHKPGNVQIAVGDLTLKLAGKKANGETLGPINVGCKLNAHPRPVVASFKVVGAGKAAGSPASGTSGAASAGASALPASMGDGTGRGTIANTGQDTEDLTLLAVGALVAGGGLFLLSSRAKRRRHAGDGG</sequence>
<dbReference type="EMBL" id="SIXH01000163">
    <property type="protein sequence ID" value="TBO58120.1"/>
    <property type="molecule type" value="Genomic_DNA"/>
</dbReference>
<evidence type="ECO:0000256" key="2">
    <source>
        <dbReference type="SAM" id="Phobius"/>
    </source>
</evidence>
<feature type="domain" description="DUF6801" evidence="3">
    <location>
        <begin position="47"/>
        <end position="193"/>
    </location>
</feature>
<evidence type="ECO:0000256" key="1">
    <source>
        <dbReference type="SAM" id="MobiDB-lite"/>
    </source>
</evidence>
<gene>
    <name evidence="4" type="ORF">EYS09_19135</name>
</gene>
<feature type="compositionally biased region" description="Low complexity" evidence="1">
    <location>
        <begin position="214"/>
        <end position="233"/>
    </location>
</feature>
<dbReference type="NCBIfam" id="TIGR01167">
    <property type="entry name" value="LPXTG_anchor"/>
    <property type="match status" value="1"/>
</dbReference>
<keyword evidence="2" id="KW-0472">Membrane</keyword>
<name>A0A4Q9HV74_STRKA</name>
<dbReference type="Pfam" id="PF20611">
    <property type="entry name" value="DUF6801"/>
    <property type="match status" value="1"/>
</dbReference>
<evidence type="ECO:0000259" key="3">
    <source>
        <dbReference type="Pfam" id="PF20611"/>
    </source>
</evidence>
<feature type="transmembrane region" description="Helical" evidence="2">
    <location>
        <begin position="253"/>
        <end position="270"/>
    </location>
</feature>
<feature type="region of interest" description="Disordered" evidence="1">
    <location>
        <begin position="214"/>
        <end position="245"/>
    </location>
</feature>
<organism evidence="4 5">
    <name type="scientific">Streptomyces kasugaensis</name>
    <dbReference type="NCBI Taxonomy" id="1946"/>
    <lineage>
        <taxon>Bacteria</taxon>
        <taxon>Bacillati</taxon>
        <taxon>Actinomycetota</taxon>
        <taxon>Actinomycetes</taxon>
        <taxon>Kitasatosporales</taxon>
        <taxon>Streptomycetaceae</taxon>
        <taxon>Streptomyces</taxon>
    </lineage>
</organism>
<dbReference type="RefSeq" id="WP_131124159.1">
    <property type="nucleotide sequence ID" value="NZ_SIXH01000163.1"/>
</dbReference>
<keyword evidence="5" id="KW-1185">Reference proteome</keyword>
<dbReference type="AlphaFoldDB" id="A0A4Q9HV74"/>